<proteinExistence type="predicted"/>
<name>A0ABV7H980_9GAMM</name>
<comment type="caution">
    <text evidence="1">The sequence shown here is derived from an EMBL/GenBank/DDBJ whole genome shotgun (WGS) entry which is preliminary data.</text>
</comment>
<keyword evidence="2" id="KW-1185">Reference proteome</keyword>
<dbReference type="Proteomes" id="UP001595476">
    <property type="component" value="Unassembled WGS sequence"/>
</dbReference>
<gene>
    <name evidence="1" type="ORF">ACFOEK_05000</name>
</gene>
<accession>A0ABV7H980</accession>
<reference evidence="2" key="1">
    <citation type="journal article" date="2019" name="Int. J. Syst. Evol. Microbiol.">
        <title>The Global Catalogue of Microorganisms (GCM) 10K type strain sequencing project: providing services to taxonomists for standard genome sequencing and annotation.</title>
        <authorList>
            <consortium name="The Broad Institute Genomics Platform"/>
            <consortium name="The Broad Institute Genome Sequencing Center for Infectious Disease"/>
            <person name="Wu L."/>
            <person name="Ma J."/>
        </authorList>
    </citation>
    <scope>NUCLEOTIDE SEQUENCE [LARGE SCALE GENOMIC DNA]</scope>
    <source>
        <strain evidence="2">KCTC 52438</strain>
    </source>
</reference>
<dbReference type="EMBL" id="JBHRSZ010000002">
    <property type="protein sequence ID" value="MFC3150375.1"/>
    <property type="molecule type" value="Genomic_DNA"/>
</dbReference>
<protein>
    <recommendedName>
        <fullName evidence="3">GNAT family N-acetyltransferase</fullName>
    </recommendedName>
</protein>
<sequence>MTQIQDSATQESLQKTDTRSKTRKKLFTHVVESKDADETLLRDMWRMRLKLLTLSIPEEEDYAIFKDYCTRPDTFLFTFRGEDNEVGAFFTFSFHPVNKDGHKALMIHSKYYYVDRPYRGHPKITSAAWPMMPKFLWRYGFRRIYFAAFTFPTSFVSLSRTFGRVYTIQGDLAKDWEKDMLEDLASKLNGKNWDTKEKVICNMSVPQGEEKAASRGVTKLREEYETYNPNWQDGKSLPIMMRFDLATMKSVIGTSLRRNKRKKQ</sequence>
<organism evidence="1 2">
    <name type="scientific">Litoribrevibacter euphylliae</name>
    <dbReference type="NCBI Taxonomy" id="1834034"/>
    <lineage>
        <taxon>Bacteria</taxon>
        <taxon>Pseudomonadati</taxon>
        <taxon>Pseudomonadota</taxon>
        <taxon>Gammaproteobacteria</taxon>
        <taxon>Oceanospirillales</taxon>
        <taxon>Oceanospirillaceae</taxon>
        <taxon>Litoribrevibacter</taxon>
    </lineage>
</organism>
<dbReference type="RefSeq" id="WP_386717066.1">
    <property type="nucleotide sequence ID" value="NZ_JBHRSZ010000002.1"/>
</dbReference>
<evidence type="ECO:0000313" key="1">
    <source>
        <dbReference type="EMBL" id="MFC3150375.1"/>
    </source>
</evidence>
<evidence type="ECO:0000313" key="2">
    <source>
        <dbReference type="Proteomes" id="UP001595476"/>
    </source>
</evidence>
<evidence type="ECO:0008006" key="3">
    <source>
        <dbReference type="Google" id="ProtNLM"/>
    </source>
</evidence>